<accession>A0ABQ7JB79</accession>
<gene>
    <name evidence="3" type="ORF">IE077_002271</name>
</gene>
<feature type="compositionally biased region" description="Polar residues" evidence="1">
    <location>
        <begin position="187"/>
        <end position="211"/>
    </location>
</feature>
<feature type="compositionally biased region" description="Basic and acidic residues" evidence="1">
    <location>
        <begin position="139"/>
        <end position="157"/>
    </location>
</feature>
<evidence type="ECO:0000256" key="1">
    <source>
        <dbReference type="SAM" id="MobiDB-lite"/>
    </source>
</evidence>
<dbReference type="EMBL" id="JADAQX010000208">
    <property type="protein sequence ID" value="KAF8821244.1"/>
    <property type="molecule type" value="Genomic_DNA"/>
</dbReference>
<feature type="signal peptide" evidence="2">
    <location>
        <begin position="1"/>
        <end position="16"/>
    </location>
</feature>
<protein>
    <recommendedName>
        <fullName evidence="5">FAM192A/Fyv6 N-terminal domain-containing protein</fullName>
    </recommendedName>
</protein>
<feature type="region of interest" description="Disordered" evidence="1">
    <location>
        <begin position="180"/>
        <end position="213"/>
    </location>
</feature>
<keyword evidence="4" id="KW-1185">Reference proteome</keyword>
<name>A0ABQ7JB79_9APIC</name>
<feature type="compositionally biased region" description="Polar residues" evidence="1">
    <location>
        <begin position="228"/>
        <end position="245"/>
    </location>
</feature>
<feature type="chain" id="PRO_5047008948" description="FAM192A/Fyv6 N-terminal domain-containing protein" evidence="2">
    <location>
        <begin position="17"/>
        <end position="278"/>
    </location>
</feature>
<dbReference type="Proteomes" id="UP000823046">
    <property type="component" value="Unassembled WGS sequence"/>
</dbReference>
<evidence type="ECO:0000313" key="3">
    <source>
        <dbReference type="EMBL" id="KAF8821244.1"/>
    </source>
</evidence>
<evidence type="ECO:0008006" key="5">
    <source>
        <dbReference type="Google" id="ProtNLM"/>
    </source>
</evidence>
<sequence length="278" mass="31410">MLPNFLLLDFVRSVLSLNPSPTIAEGATDAGITMNFVKTSIFQQEFTQGGVKETETSARSKDELLVEERLSKLPEFSRDPQFRSLAEQLRDGTSPEAPKESPSVEETQNPFAPAAVTEEEFEFYEVLNRREKSRLALRQKEDEEMREEFSKAKEIATRRRSSKRAIEDVDTAYTEVTEQLPLPPIKNQPSLFQATKSERFSNSSSKASMESRQPLANVMIKKRKNEAFEQSTVPLDPSSGETISNKILPDEEEKSSVEKKSRDSLLDLLGGYCDSEEE</sequence>
<feature type="region of interest" description="Disordered" evidence="1">
    <location>
        <begin position="139"/>
        <end position="164"/>
    </location>
</feature>
<feature type="region of interest" description="Disordered" evidence="1">
    <location>
        <begin position="227"/>
        <end position="262"/>
    </location>
</feature>
<proteinExistence type="predicted"/>
<evidence type="ECO:0000256" key="2">
    <source>
        <dbReference type="SAM" id="SignalP"/>
    </source>
</evidence>
<evidence type="ECO:0000313" key="4">
    <source>
        <dbReference type="Proteomes" id="UP000823046"/>
    </source>
</evidence>
<keyword evidence="2" id="KW-0732">Signal</keyword>
<reference evidence="3 4" key="1">
    <citation type="journal article" date="2020" name="bioRxiv">
        <title>Metabolic contributions of an alphaproteobacterial endosymbiont in the apicomplexan Cardiosporidium cionae.</title>
        <authorList>
            <person name="Hunter E.S."/>
            <person name="Paight C.J."/>
            <person name="Lane C.E."/>
        </authorList>
    </citation>
    <scope>NUCLEOTIDE SEQUENCE [LARGE SCALE GENOMIC DNA]</scope>
    <source>
        <strain evidence="3">ESH_2018</strain>
    </source>
</reference>
<feature type="region of interest" description="Disordered" evidence="1">
    <location>
        <begin position="77"/>
        <end position="111"/>
    </location>
</feature>
<organism evidence="3 4">
    <name type="scientific">Cardiosporidium cionae</name>
    <dbReference type="NCBI Taxonomy" id="476202"/>
    <lineage>
        <taxon>Eukaryota</taxon>
        <taxon>Sar</taxon>
        <taxon>Alveolata</taxon>
        <taxon>Apicomplexa</taxon>
        <taxon>Aconoidasida</taxon>
        <taxon>Nephromycida</taxon>
        <taxon>Cardiosporidium</taxon>
    </lineage>
</organism>
<comment type="caution">
    <text evidence="3">The sequence shown here is derived from an EMBL/GenBank/DDBJ whole genome shotgun (WGS) entry which is preliminary data.</text>
</comment>